<dbReference type="Pfam" id="PF00005">
    <property type="entry name" value="ABC_tran"/>
    <property type="match status" value="1"/>
</dbReference>
<dbReference type="GO" id="GO:0017004">
    <property type="term" value="P:cytochrome complex assembly"/>
    <property type="evidence" value="ECO:0007669"/>
    <property type="project" value="UniProtKB-KW"/>
</dbReference>
<evidence type="ECO:0000256" key="6">
    <source>
        <dbReference type="ARBA" id="ARBA00023136"/>
    </source>
</evidence>
<dbReference type="InterPro" id="IPR005895">
    <property type="entry name" value="ABC_transptr_haem_export_CcmA"/>
</dbReference>
<dbReference type="PROSITE" id="PS50893">
    <property type="entry name" value="ABC_TRANSPORTER_2"/>
    <property type="match status" value="1"/>
</dbReference>
<comment type="caution">
    <text evidence="8">The sequence shown here is derived from an EMBL/GenBank/DDBJ whole genome shotgun (WGS) entry which is preliminary data.</text>
</comment>
<dbReference type="NCBIfam" id="NF010061">
    <property type="entry name" value="PRK13538.1"/>
    <property type="match status" value="1"/>
</dbReference>
<evidence type="ECO:0000256" key="4">
    <source>
        <dbReference type="ARBA" id="ARBA00022840"/>
    </source>
</evidence>
<accession>A0A927GWD9</accession>
<dbReference type="RefSeq" id="WP_190764437.1">
    <property type="nucleotide sequence ID" value="NZ_JACXLD010000004.1"/>
</dbReference>
<evidence type="ECO:0000256" key="3">
    <source>
        <dbReference type="ARBA" id="ARBA00022748"/>
    </source>
</evidence>
<keyword evidence="9" id="KW-1185">Reference proteome</keyword>
<dbReference type="AlphaFoldDB" id="A0A927GWD9"/>
<dbReference type="InterPro" id="IPR003593">
    <property type="entry name" value="AAA+_ATPase"/>
</dbReference>
<dbReference type="SUPFAM" id="SSF52540">
    <property type="entry name" value="P-loop containing nucleoside triphosphate hydrolases"/>
    <property type="match status" value="1"/>
</dbReference>
<evidence type="ECO:0000259" key="7">
    <source>
        <dbReference type="PROSITE" id="PS50893"/>
    </source>
</evidence>
<dbReference type="NCBIfam" id="TIGR01189">
    <property type="entry name" value="ccmA"/>
    <property type="match status" value="1"/>
</dbReference>
<dbReference type="EMBL" id="JACXLD010000004">
    <property type="protein sequence ID" value="MBD2859023.1"/>
    <property type="molecule type" value="Genomic_DNA"/>
</dbReference>
<evidence type="ECO:0000256" key="5">
    <source>
        <dbReference type="ARBA" id="ARBA00022967"/>
    </source>
</evidence>
<evidence type="ECO:0000313" key="8">
    <source>
        <dbReference type="EMBL" id="MBD2859023.1"/>
    </source>
</evidence>
<reference evidence="8" key="1">
    <citation type="submission" date="2020-09" db="EMBL/GenBank/DDBJ databases">
        <authorList>
            <person name="Yoon J.-W."/>
        </authorList>
    </citation>
    <scope>NUCLEOTIDE SEQUENCE</scope>
    <source>
        <strain evidence="8">KMU-158</strain>
    </source>
</reference>
<dbReference type="Proteomes" id="UP000610558">
    <property type="component" value="Unassembled WGS sequence"/>
</dbReference>
<organism evidence="8 9">
    <name type="scientific">Spongiibacter pelagi</name>
    <dbReference type="NCBI Taxonomy" id="2760804"/>
    <lineage>
        <taxon>Bacteria</taxon>
        <taxon>Pseudomonadati</taxon>
        <taxon>Pseudomonadota</taxon>
        <taxon>Gammaproteobacteria</taxon>
        <taxon>Cellvibrionales</taxon>
        <taxon>Spongiibacteraceae</taxon>
        <taxon>Spongiibacter</taxon>
    </lineage>
</organism>
<sequence length="209" mass="22609">MSSAILQCEQLYSERDDRVLFADLSFSLAAGEILQIAGPNGAGKTSLLRILAGLSSRFEGELRWRGQSMLHNCAQFHRETHYLGHGAGLKAVLSPLENLRWSCALRGVSQADEAIFGALDKVGLSGYEYHPCLALSAGQQRRVNLARLFCSSAALWILDEPFTAIDQKGVAEIESWLAEFKTAGGMVLLTSHQPLSPSLGANVIDLGAH</sequence>
<proteinExistence type="predicted"/>
<dbReference type="GO" id="GO:0022857">
    <property type="term" value="F:transmembrane transporter activity"/>
    <property type="evidence" value="ECO:0007669"/>
    <property type="project" value="InterPro"/>
</dbReference>
<keyword evidence="4" id="KW-0067">ATP-binding</keyword>
<evidence type="ECO:0000256" key="2">
    <source>
        <dbReference type="ARBA" id="ARBA00022741"/>
    </source>
</evidence>
<dbReference type="PROSITE" id="PS00211">
    <property type="entry name" value="ABC_TRANSPORTER_1"/>
    <property type="match status" value="1"/>
</dbReference>
<keyword evidence="3" id="KW-0201">Cytochrome c-type biogenesis</keyword>
<keyword evidence="6" id="KW-0472">Membrane</keyword>
<dbReference type="GO" id="GO:0016887">
    <property type="term" value="F:ATP hydrolysis activity"/>
    <property type="evidence" value="ECO:0007669"/>
    <property type="project" value="InterPro"/>
</dbReference>
<evidence type="ECO:0000313" key="9">
    <source>
        <dbReference type="Proteomes" id="UP000610558"/>
    </source>
</evidence>
<dbReference type="Gene3D" id="3.40.50.300">
    <property type="entry name" value="P-loop containing nucleotide triphosphate hydrolases"/>
    <property type="match status" value="1"/>
</dbReference>
<keyword evidence="2" id="KW-0547">Nucleotide-binding</keyword>
<dbReference type="PANTHER" id="PTHR43499">
    <property type="entry name" value="ABC TRANSPORTER I FAMILY MEMBER 1"/>
    <property type="match status" value="1"/>
</dbReference>
<protein>
    <submittedName>
        <fullName evidence="8">Cytochrome c biogenesis heme-transporting ATPase CcmA</fullName>
    </submittedName>
</protein>
<dbReference type="SMART" id="SM00382">
    <property type="entry name" value="AAA"/>
    <property type="match status" value="1"/>
</dbReference>
<dbReference type="InterPro" id="IPR017871">
    <property type="entry name" value="ABC_transporter-like_CS"/>
</dbReference>
<keyword evidence="5" id="KW-1278">Translocase</keyword>
<dbReference type="InterPro" id="IPR027417">
    <property type="entry name" value="P-loop_NTPase"/>
</dbReference>
<dbReference type="PANTHER" id="PTHR43499:SF1">
    <property type="entry name" value="ABC TRANSPORTER I FAMILY MEMBER 1"/>
    <property type="match status" value="1"/>
</dbReference>
<evidence type="ECO:0000256" key="1">
    <source>
        <dbReference type="ARBA" id="ARBA00022448"/>
    </source>
</evidence>
<gene>
    <name evidence="8" type="primary">ccmA</name>
    <name evidence="8" type="ORF">IB286_08365</name>
</gene>
<dbReference type="InterPro" id="IPR003439">
    <property type="entry name" value="ABC_transporter-like_ATP-bd"/>
</dbReference>
<keyword evidence="1" id="KW-0813">Transport</keyword>
<feature type="domain" description="ABC transporter" evidence="7">
    <location>
        <begin position="6"/>
        <end position="203"/>
    </location>
</feature>
<name>A0A927GWD9_9GAMM</name>
<dbReference type="GO" id="GO:0005524">
    <property type="term" value="F:ATP binding"/>
    <property type="evidence" value="ECO:0007669"/>
    <property type="project" value="UniProtKB-KW"/>
</dbReference>